<dbReference type="Proteomes" id="UP001375743">
    <property type="component" value="Unassembled WGS sequence"/>
</dbReference>
<reference evidence="3 4" key="1">
    <citation type="submission" date="2024-01" db="EMBL/GenBank/DDBJ databases">
        <title>Multi-omics insights into the function and evolution of sodium benzoate biodegradation pathways in Benzoatithermus flavus gen. nov., sp. nov. from hot spring.</title>
        <authorList>
            <person name="Hu C.-J."/>
            <person name="Li W.-J."/>
        </authorList>
    </citation>
    <scope>NUCLEOTIDE SEQUENCE [LARGE SCALE GENOMIC DNA]</scope>
    <source>
        <strain evidence="3 4">SYSU G07066</strain>
    </source>
</reference>
<dbReference type="PROSITE" id="PS50943">
    <property type="entry name" value="HTH_CROC1"/>
    <property type="match status" value="1"/>
</dbReference>
<organism evidence="3 4">
    <name type="scientific">Benzoatithermus flavus</name>
    <dbReference type="NCBI Taxonomy" id="3108223"/>
    <lineage>
        <taxon>Bacteria</taxon>
        <taxon>Pseudomonadati</taxon>
        <taxon>Pseudomonadota</taxon>
        <taxon>Alphaproteobacteria</taxon>
        <taxon>Geminicoccales</taxon>
        <taxon>Geminicoccaceae</taxon>
        <taxon>Benzoatithermus</taxon>
    </lineage>
</organism>
<keyword evidence="4" id="KW-1185">Reference proteome</keyword>
<dbReference type="EMBL" id="JBBLZC010000005">
    <property type="protein sequence ID" value="MEK0082877.1"/>
    <property type="molecule type" value="Genomic_DNA"/>
</dbReference>
<dbReference type="SUPFAM" id="SSF47413">
    <property type="entry name" value="lambda repressor-like DNA-binding domains"/>
    <property type="match status" value="1"/>
</dbReference>
<dbReference type="InterPro" id="IPR013096">
    <property type="entry name" value="Cupin_2"/>
</dbReference>
<dbReference type="SMART" id="SM00530">
    <property type="entry name" value="HTH_XRE"/>
    <property type="match status" value="1"/>
</dbReference>
<dbReference type="InterPro" id="IPR011051">
    <property type="entry name" value="RmlC_Cupin_sf"/>
</dbReference>
<dbReference type="Pfam" id="PF07883">
    <property type="entry name" value="Cupin_2"/>
    <property type="match status" value="1"/>
</dbReference>
<comment type="caution">
    <text evidence="3">The sequence shown here is derived from an EMBL/GenBank/DDBJ whole genome shotgun (WGS) entry which is preliminary data.</text>
</comment>
<evidence type="ECO:0000256" key="1">
    <source>
        <dbReference type="ARBA" id="ARBA00023125"/>
    </source>
</evidence>
<dbReference type="Gene3D" id="1.10.260.40">
    <property type="entry name" value="lambda repressor-like DNA-binding domains"/>
    <property type="match status" value="1"/>
</dbReference>
<dbReference type="PANTHER" id="PTHR46797">
    <property type="entry name" value="HTH-TYPE TRANSCRIPTIONAL REGULATOR"/>
    <property type="match status" value="1"/>
</dbReference>
<dbReference type="InterPro" id="IPR001387">
    <property type="entry name" value="Cro/C1-type_HTH"/>
</dbReference>
<dbReference type="Gene3D" id="2.60.120.10">
    <property type="entry name" value="Jelly Rolls"/>
    <property type="match status" value="1"/>
</dbReference>
<sequence>MSDLSEAEFDVGARLREVRLAAGLTQRQLAERAGVPHGQISMIEQNKSSPSVASLRKILSGVPMTMGEFFEPERRHPDKVFFTPAELLDLTSRLYKAEGIEPRGRMTLRQVGDARAHNLQILHEHYEPGADTGETMLEHVAHEGGIVIAGEIEITVGDRRQILKAGDAYLFDSRLPHRFRNVSDRPAEVISACSPPYL</sequence>
<feature type="domain" description="HTH cro/C1-type" evidence="2">
    <location>
        <begin position="15"/>
        <end position="69"/>
    </location>
</feature>
<evidence type="ECO:0000313" key="4">
    <source>
        <dbReference type="Proteomes" id="UP001375743"/>
    </source>
</evidence>
<keyword evidence="1" id="KW-0238">DNA-binding</keyword>
<dbReference type="InterPro" id="IPR014710">
    <property type="entry name" value="RmlC-like_jellyroll"/>
</dbReference>
<dbReference type="InterPro" id="IPR050807">
    <property type="entry name" value="TransReg_Diox_bact_type"/>
</dbReference>
<dbReference type="Pfam" id="PF01381">
    <property type="entry name" value="HTH_3"/>
    <property type="match status" value="1"/>
</dbReference>
<evidence type="ECO:0000259" key="2">
    <source>
        <dbReference type="PROSITE" id="PS50943"/>
    </source>
</evidence>
<name>A0ABU8XSC5_9PROT</name>
<dbReference type="CDD" id="cd02209">
    <property type="entry name" value="cupin_XRE_C"/>
    <property type="match status" value="1"/>
</dbReference>
<dbReference type="SUPFAM" id="SSF51182">
    <property type="entry name" value="RmlC-like cupins"/>
    <property type="match status" value="1"/>
</dbReference>
<gene>
    <name evidence="3" type="ORF">U1T56_06930</name>
</gene>
<accession>A0ABU8XSC5</accession>
<proteinExistence type="predicted"/>
<dbReference type="RefSeq" id="WP_418158727.1">
    <property type="nucleotide sequence ID" value="NZ_JBBLZC010000005.1"/>
</dbReference>
<protein>
    <submittedName>
        <fullName evidence="3">Cupin domain-containing protein</fullName>
    </submittedName>
</protein>
<dbReference type="InterPro" id="IPR010982">
    <property type="entry name" value="Lambda_DNA-bd_dom_sf"/>
</dbReference>
<dbReference type="PANTHER" id="PTHR46797:SF11">
    <property type="entry name" value="HTH-TYPE TRANSCRIPTIONAL REGULATOR PUUR"/>
    <property type="match status" value="1"/>
</dbReference>
<dbReference type="CDD" id="cd00093">
    <property type="entry name" value="HTH_XRE"/>
    <property type="match status" value="1"/>
</dbReference>
<evidence type="ECO:0000313" key="3">
    <source>
        <dbReference type="EMBL" id="MEK0082877.1"/>
    </source>
</evidence>